<keyword evidence="2" id="KW-0472">Membrane</keyword>
<feature type="region of interest" description="Disordered" evidence="1">
    <location>
        <begin position="347"/>
        <end position="369"/>
    </location>
</feature>
<proteinExistence type="predicted"/>
<sequence>MNDDELDRLIARANPYGDATVRQLRTDGAESDLLEDIISTEAPDTGPGRVSGEPSDPRRKHAVPTFADASARRRPKARRRAVILLAAAATVAVALTGVFFPEGSNPVAPVSAYGAEFRAVTDATPRLVLDDPAWKIVDIPQFTADDGEIRFGRGKERLQVNWRPAGHYAGRLAGFKDPGAPARGSAIELLGQKGTLYQIGTSADLTALFPPQGRYLLEIRGDVGSVAAYRSLVAKLKTVDTDTWLGAMPDTIVKQSDAPRVIDEMLADVPVLPGFDRTPFLKVLVLSRYQFGAKVTEAVACGWFEQWAVAKKAGDKAKMKQATEAIQGSRNWKVLQEMDKTGRFSEGLWQDGDRMAGNEDPRERNGMCR</sequence>
<feature type="region of interest" description="Disordered" evidence="1">
    <location>
        <begin position="32"/>
        <end position="71"/>
    </location>
</feature>
<evidence type="ECO:0000313" key="3">
    <source>
        <dbReference type="EMBL" id="MBB5834712.1"/>
    </source>
</evidence>
<keyword evidence="2" id="KW-0812">Transmembrane</keyword>
<evidence type="ECO:0000313" key="4">
    <source>
        <dbReference type="Proteomes" id="UP000549971"/>
    </source>
</evidence>
<dbReference type="RefSeq" id="WP_184794442.1">
    <property type="nucleotide sequence ID" value="NZ_JACHMY010000001.1"/>
</dbReference>
<evidence type="ECO:0000256" key="2">
    <source>
        <dbReference type="SAM" id="Phobius"/>
    </source>
</evidence>
<name>A0A7W9J307_9ACTN</name>
<comment type="caution">
    <text evidence="3">The sequence shown here is derived from an EMBL/GenBank/DDBJ whole genome shotgun (WGS) entry which is preliminary data.</text>
</comment>
<keyword evidence="2" id="KW-1133">Transmembrane helix</keyword>
<dbReference type="EMBL" id="JACHMY010000001">
    <property type="protein sequence ID" value="MBB5834712.1"/>
    <property type="molecule type" value="Genomic_DNA"/>
</dbReference>
<dbReference type="AlphaFoldDB" id="A0A7W9J307"/>
<reference evidence="3 4" key="1">
    <citation type="submission" date="2020-08" db="EMBL/GenBank/DDBJ databases">
        <title>Sequencing the genomes of 1000 actinobacteria strains.</title>
        <authorList>
            <person name="Klenk H.-P."/>
        </authorList>
    </citation>
    <scope>NUCLEOTIDE SEQUENCE [LARGE SCALE GENOMIC DNA]</scope>
    <source>
        <strain evidence="3 4">DSM 28967</strain>
    </source>
</reference>
<evidence type="ECO:0000256" key="1">
    <source>
        <dbReference type="SAM" id="MobiDB-lite"/>
    </source>
</evidence>
<gene>
    <name evidence="3" type="ORF">HDA39_001446</name>
</gene>
<accession>A0A7W9J307</accession>
<feature type="compositionally biased region" description="Basic and acidic residues" evidence="1">
    <location>
        <begin position="351"/>
        <end position="369"/>
    </location>
</feature>
<dbReference type="Proteomes" id="UP000549971">
    <property type="component" value="Unassembled WGS sequence"/>
</dbReference>
<feature type="transmembrane region" description="Helical" evidence="2">
    <location>
        <begin position="81"/>
        <end position="100"/>
    </location>
</feature>
<keyword evidence="4" id="KW-1185">Reference proteome</keyword>
<protein>
    <submittedName>
        <fullName evidence="3">Uncharacterized protein</fullName>
    </submittedName>
</protein>
<organism evidence="3 4">
    <name type="scientific">Kribbella italica</name>
    <dbReference type="NCBI Taxonomy" id="1540520"/>
    <lineage>
        <taxon>Bacteria</taxon>
        <taxon>Bacillati</taxon>
        <taxon>Actinomycetota</taxon>
        <taxon>Actinomycetes</taxon>
        <taxon>Propionibacteriales</taxon>
        <taxon>Kribbellaceae</taxon>
        <taxon>Kribbella</taxon>
    </lineage>
</organism>